<organism evidence="1 2">
    <name type="scientific">Stegodyphus mimosarum</name>
    <name type="common">African social velvet spider</name>
    <dbReference type="NCBI Taxonomy" id="407821"/>
    <lineage>
        <taxon>Eukaryota</taxon>
        <taxon>Metazoa</taxon>
        <taxon>Ecdysozoa</taxon>
        <taxon>Arthropoda</taxon>
        <taxon>Chelicerata</taxon>
        <taxon>Arachnida</taxon>
        <taxon>Araneae</taxon>
        <taxon>Araneomorphae</taxon>
        <taxon>Entelegynae</taxon>
        <taxon>Eresoidea</taxon>
        <taxon>Eresidae</taxon>
        <taxon>Stegodyphus</taxon>
    </lineage>
</organism>
<sequence>MLLFINFNFWINFFSFWGNSTYIFSQWITHHKVNGGLTECIFKAIYIIPVSRIIPIFHHASYSSFTSTCIITLQ</sequence>
<protein>
    <submittedName>
        <fullName evidence="1">Uncharacterized protein</fullName>
    </submittedName>
</protein>
<accession>A0A087UID0</accession>
<keyword evidence="2" id="KW-1185">Reference proteome</keyword>
<dbReference type="Proteomes" id="UP000054359">
    <property type="component" value="Unassembled WGS sequence"/>
</dbReference>
<evidence type="ECO:0000313" key="1">
    <source>
        <dbReference type="EMBL" id="KFM77119.1"/>
    </source>
</evidence>
<dbReference type="EMBL" id="KK119940">
    <property type="protein sequence ID" value="KFM77119.1"/>
    <property type="molecule type" value="Genomic_DNA"/>
</dbReference>
<name>A0A087UID0_STEMI</name>
<reference evidence="1 2" key="1">
    <citation type="submission" date="2013-11" db="EMBL/GenBank/DDBJ databases">
        <title>Genome sequencing of Stegodyphus mimosarum.</title>
        <authorList>
            <person name="Bechsgaard J."/>
        </authorList>
    </citation>
    <scope>NUCLEOTIDE SEQUENCE [LARGE SCALE GENOMIC DNA]</scope>
</reference>
<evidence type="ECO:0000313" key="2">
    <source>
        <dbReference type="Proteomes" id="UP000054359"/>
    </source>
</evidence>
<feature type="non-terminal residue" evidence="1">
    <location>
        <position position="74"/>
    </location>
</feature>
<gene>
    <name evidence="1" type="ORF">X975_21461</name>
</gene>
<proteinExistence type="predicted"/>
<dbReference type="AlphaFoldDB" id="A0A087UID0"/>